<accession>A0A1W4X6D5</accession>
<name>A0A1W4X6D5_AGRPL</name>
<feature type="transmembrane region" description="Helical" evidence="1">
    <location>
        <begin position="88"/>
        <end position="105"/>
    </location>
</feature>
<evidence type="ECO:0000313" key="2">
    <source>
        <dbReference type="Proteomes" id="UP000192223"/>
    </source>
</evidence>
<keyword evidence="1" id="KW-0472">Membrane</keyword>
<feature type="transmembrane region" description="Helical" evidence="1">
    <location>
        <begin position="6"/>
        <end position="23"/>
    </location>
</feature>
<evidence type="ECO:0000256" key="1">
    <source>
        <dbReference type="SAM" id="Phobius"/>
    </source>
</evidence>
<dbReference type="InParanoid" id="A0A1W4X6D5"/>
<dbReference type="STRING" id="224129.A0A1W4X6D5"/>
<organism evidence="2 3">
    <name type="scientific">Agrilus planipennis</name>
    <name type="common">Emerald ash borer</name>
    <name type="synonym">Agrilus marcopoli</name>
    <dbReference type="NCBI Taxonomy" id="224129"/>
    <lineage>
        <taxon>Eukaryota</taxon>
        <taxon>Metazoa</taxon>
        <taxon>Ecdysozoa</taxon>
        <taxon>Arthropoda</taxon>
        <taxon>Hexapoda</taxon>
        <taxon>Insecta</taxon>
        <taxon>Pterygota</taxon>
        <taxon>Neoptera</taxon>
        <taxon>Endopterygota</taxon>
        <taxon>Coleoptera</taxon>
        <taxon>Polyphaga</taxon>
        <taxon>Elateriformia</taxon>
        <taxon>Buprestoidea</taxon>
        <taxon>Buprestidae</taxon>
        <taxon>Agrilinae</taxon>
        <taxon>Agrilus</taxon>
    </lineage>
</organism>
<reference evidence="3" key="1">
    <citation type="submission" date="2025-08" db="UniProtKB">
        <authorList>
            <consortium name="RefSeq"/>
        </authorList>
    </citation>
    <scope>IDENTIFICATION</scope>
    <source>
        <tissue evidence="3">Entire body</tissue>
    </source>
</reference>
<keyword evidence="1" id="KW-0812">Transmembrane</keyword>
<dbReference type="Proteomes" id="UP000192223">
    <property type="component" value="Unplaced"/>
</dbReference>
<evidence type="ECO:0000313" key="3">
    <source>
        <dbReference type="RefSeq" id="XP_018327890.1"/>
    </source>
</evidence>
<keyword evidence="2" id="KW-1185">Reference proteome</keyword>
<proteinExistence type="predicted"/>
<gene>
    <name evidence="3" type="primary">LOC108738803</name>
</gene>
<keyword evidence="1" id="KW-1133">Transmembrane helix</keyword>
<sequence>MGLRLHVVPVLFLFVYFVSFVACEDGENVKENLLNVETVGRQLVEQGRTFVHHVVKRFMVLIPVIFFKLGIGFALLVLVTLLAANNGIIGFLLLVVGMSAVLARLQEARRVPFAPAVYAAAPPVAPIPAHVHWDRKDTMETPQLHTTGPTLPSYYGNTDVVYQKYYPSNQ</sequence>
<feature type="transmembrane region" description="Helical" evidence="1">
    <location>
        <begin position="58"/>
        <end position="82"/>
    </location>
</feature>
<dbReference type="KEGG" id="apln:108738803"/>
<dbReference type="PROSITE" id="PS51257">
    <property type="entry name" value="PROKAR_LIPOPROTEIN"/>
    <property type="match status" value="1"/>
</dbReference>
<dbReference type="OrthoDB" id="6818455at2759"/>
<protein>
    <submittedName>
        <fullName evidence="3">Uncharacterized protein LOC108738803</fullName>
    </submittedName>
</protein>
<dbReference type="AlphaFoldDB" id="A0A1W4X6D5"/>
<dbReference type="RefSeq" id="XP_018327890.1">
    <property type="nucleotide sequence ID" value="XM_018472388.1"/>
</dbReference>
<dbReference type="GeneID" id="108738803"/>